<protein>
    <submittedName>
        <fullName evidence="2">Uncharacterized protein</fullName>
    </submittedName>
</protein>
<name>A0AAV0SUJ6_HYABA</name>
<evidence type="ECO:0000256" key="1">
    <source>
        <dbReference type="SAM" id="MobiDB-lite"/>
    </source>
</evidence>
<evidence type="ECO:0000313" key="3">
    <source>
        <dbReference type="Proteomes" id="UP001162031"/>
    </source>
</evidence>
<dbReference type="Proteomes" id="UP001162031">
    <property type="component" value="Unassembled WGS sequence"/>
</dbReference>
<gene>
    <name evidence="2" type="ORF">HBR001_LOCUS125</name>
</gene>
<accession>A0AAV0SUJ6</accession>
<feature type="compositionally biased region" description="Polar residues" evidence="1">
    <location>
        <begin position="25"/>
        <end position="34"/>
    </location>
</feature>
<organism evidence="2 3">
    <name type="scientific">Hyaloperonospora brassicae</name>
    <name type="common">Brassica downy mildew</name>
    <name type="synonym">Peronospora brassicae</name>
    <dbReference type="NCBI Taxonomy" id="162125"/>
    <lineage>
        <taxon>Eukaryota</taxon>
        <taxon>Sar</taxon>
        <taxon>Stramenopiles</taxon>
        <taxon>Oomycota</taxon>
        <taxon>Peronosporomycetes</taxon>
        <taxon>Peronosporales</taxon>
        <taxon>Peronosporaceae</taxon>
        <taxon>Hyaloperonospora</taxon>
    </lineage>
</organism>
<dbReference type="EMBL" id="CANTFL010000016">
    <property type="protein sequence ID" value="CAI5708629.1"/>
    <property type="molecule type" value="Genomic_DNA"/>
</dbReference>
<proteinExistence type="predicted"/>
<reference evidence="2" key="1">
    <citation type="submission" date="2022-12" db="EMBL/GenBank/DDBJ databases">
        <authorList>
            <person name="Webb A."/>
        </authorList>
    </citation>
    <scope>NUCLEOTIDE SEQUENCE</scope>
    <source>
        <strain evidence="2">Hp1</strain>
    </source>
</reference>
<feature type="compositionally biased region" description="Basic and acidic residues" evidence="1">
    <location>
        <begin position="1"/>
        <end position="12"/>
    </location>
</feature>
<feature type="region of interest" description="Disordered" evidence="1">
    <location>
        <begin position="1"/>
        <end position="34"/>
    </location>
</feature>
<comment type="caution">
    <text evidence="2">The sequence shown here is derived from an EMBL/GenBank/DDBJ whole genome shotgun (WGS) entry which is preliminary data.</text>
</comment>
<sequence>MDALEAKVDKTRPSRKNKYREEDGNVSNSTKHIKQSSLAHLHSVWFEGYARDPRLWSAHGEKQNNSDSKMLAALLKLFRETVSTLDEQITTYRNVVLALGLQAEANVLAFFGERGVHSKGANAVMKQMRALHRTGELNGRI</sequence>
<keyword evidence="3" id="KW-1185">Reference proteome</keyword>
<evidence type="ECO:0000313" key="2">
    <source>
        <dbReference type="EMBL" id="CAI5708629.1"/>
    </source>
</evidence>
<dbReference type="AlphaFoldDB" id="A0AAV0SUJ6"/>